<dbReference type="STRING" id="497964.CfE428DRAFT_1967"/>
<dbReference type="eggNOG" id="COG4715">
    <property type="taxonomic scope" value="Bacteria"/>
</dbReference>
<dbReference type="PROSITE" id="PS50966">
    <property type="entry name" value="ZF_SWIM"/>
    <property type="match status" value="1"/>
</dbReference>
<organism evidence="4 5">
    <name type="scientific">Chthoniobacter flavus Ellin428</name>
    <dbReference type="NCBI Taxonomy" id="497964"/>
    <lineage>
        <taxon>Bacteria</taxon>
        <taxon>Pseudomonadati</taxon>
        <taxon>Verrucomicrobiota</taxon>
        <taxon>Spartobacteria</taxon>
        <taxon>Chthoniobacterales</taxon>
        <taxon>Chthoniobacteraceae</taxon>
        <taxon>Chthoniobacter</taxon>
    </lineage>
</organism>
<accession>B4CZ79</accession>
<keyword evidence="1" id="KW-0862">Zinc</keyword>
<keyword evidence="1" id="KW-0479">Metal-binding</keyword>
<sequence>MQILTTEQVLALAPDAASVKAGQGLSNPGKWVSLGRDDRAVWGECQGSGKDPYRAQADLTGPAFHCSCPSRKFPCKHGLGLLLLLAANPARVSETTAPAWVTEWLTKRQANAEKKAAKAEAETAPVDPETAAKREADRTKRAAKREDRVRAGLTDLETWLGDLARQGLAHAKQQPAQYFDTMAARMVDAQAPGIARRLREWPGVFASGDGWADRALAEAGTLRWLLHGFSRLDTLPEGLCASVRQAIGWTTAEQELQGAELQRDRWQVIGQIVEEEDRLRVQRTWLIGEETQRPALCLSFAATNQALDVSLLAGTVIEASVAYYPSGAPLRALVRERHGEPKPLVNGMGCETFAEALQGTAELLAGDPWLEKTPWLVRECLPLRREDTWWLCDRDGAIVPLARQFPHAWPLLALSGGKPVTVFGEWDGHALHPLSAIAEEKFIALGGALS</sequence>
<comment type="caution">
    <text evidence="4">The sequence shown here is derived from an EMBL/GenBank/DDBJ whole genome shotgun (WGS) entry which is preliminary data.</text>
</comment>
<keyword evidence="5" id="KW-1185">Reference proteome</keyword>
<dbReference type="RefSeq" id="WP_006979292.1">
    <property type="nucleotide sequence ID" value="NZ_ABVL01000004.1"/>
</dbReference>
<evidence type="ECO:0000256" key="2">
    <source>
        <dbReference type="SAM" id="MobiDB-lite"/>
    </source>
</evidence>
<name>B4CZ79_9BACT</name>
<dbReference type="InterPro" id="IPR007527">
    <property type="entry name" value="Znf_SWIM"/>
</dbReference>
<dbReference type="Pfam" id="PF04434">
    <property type="entry name" value="SWIM"/>
    <property type="match status" value="1"/>
</dbReference>
<evidence type="ECO:0000256" key="1">
    <source>
        <dbReference type="PROSITE-ProRule" id="PRU00325"/>
    </source>
</evidence>
<evidence type="ECO:0000313" key="5">
    <source>
        <dbReference type="Proteomes" id="UP000005824"/>
    </source>
</evidence>
<dbReference type="Proteomes" id="UP000005824">
    <property type="component" value="Unassembled WGS sequence"/>
</dbReference>
<dbReference type="GO" id="GO:0008270">
    <property type="term" value="F:zinc ion binding"/>
    <property type="evidence" value="ECO:0007669"/>
    <property type="project" value="UniProtKB-KW"/>
</dbReference>
<feature type="compositionally biased region" description="Basic and acidic residues" evidence="2">
    <location>
        <begin position="130"/>
        <end position="146"/>
    </location>
</feature>
<feature type="domain" description="SWIM-type" evidence="3">
    <location>
        <begin position="53"/>
        <end position="86"/>
    </location>
</feature>
<keyword evidence="1" id="KW-0863">Zinc-finger</keyword>
<protein>
    <submittedName>
        <fullName evidence="4">Zinc finger SWIM domain protein</fullName>
    </submittedName>
</protein>
<proteinExistence type="predicted"/>
<evidence type="ECO:0000313" key="4">
    <source>
        <dbReference type="EMBL" id="EDY20770.1"/>
    </source>
</evidence>
<dbReference type="EMBL" id="ABVL01000004">
    <property type="protein sequence ID" value="EDY20770.1"/>
    <property type="molecule type" value="Genomic_DNA"/>
</dbReference>
<reference evidence="4 5" key="1">
    <citation type="journal article" date="2011" name="J. Bacteriol.">
        <title>Genome sequence of Chthoniobacter flavus Ellin428, an aerobic heterotrophic soil bacterium.</title>
        <authorList>
            <person name="Kant R."/>
            <person name="van Passel M.W."/>
            <person name="Palva A."/>
            <person name="Lucas S."/>
            <person name="Lapidus A."/>
            <person name="Glavina Del Rio T."/>
            <person name="Dalin E."/>
            <person name="Tice H."/>
            <person name="Bruce D."/>
            <person name="Goodwin L."/>
            <person name="Pitluck S."/>
            <person name="Larimer F.W."/>
            <person name="Land M.L."/>
            <person name="Hauser L."/>
            <person name="Sangwan P."/>
            <person name="de Vos W.M."/>
            <person name="Janssen P.H."/>
            <person name="Smidt H."/>
        </authorList>
    </citation>
    <scope>NUCLEOTIDE SEQUENCE [LARGE SCALE GENOMIC DNA]</scope>
    <source>
        <strain evidence="4 5">Ellin428</strain>
    </source>
</reference>
<evidence type="ECO:0000259" key="3">
    <source>
        <dbReference type="PROSITE" id="PS50966"/>
    </source>
</evidence>
<dbReference type="AlphaFoldDB" id="B4CZ79"/>
<dbReference type="InParanoid" id="B4CZ79"/>
<feature type="region of interest" description="Disordered" evidence="2">
    <location>
        <begin position="115"/>
        <end position="146"/>
    </location>
</feature>
<gene>
    <name evidence="4" type="ORF">CfE428DRAFT_1967</name>
</gene>